<dbReference type="AlphaFoldDB" id="A0A1L5F871"/>
<keyword evidence="1" id="KW-1133">Transmembrane helix</keyword>
<name>A0A1L5F871_CLOKL</name>
<accession>A0A1L5F871</accession>
<proteinExistence type="predicted"/>
<reference evidence="2 3" key="1">
    <citation type="submission" date="2016-12" db="EMBL/GenBank/DDBJ databases">
        <title>Complete genome sequence of Clostridium kluyveri JZZ isolated from the pit mud of a Chinese flavor liquor-making factory.</title>
        <authorList>
            <person name="Wang Y."/>
        </authorList>
    </citation>
    <scope>NUCLEOTIDE SEQUENCE [LARGE SCALE GENOMIC DNA]</scope>
    <source>
        <strain evidence="2 3">JZZ</strain>
    </source>
</reference>
<feature type="transmembrane region" description="Helical" evidence="1">
    <location>
        <begin position="17"/>
        <end position="37"/>
    </location>
</feature>
<organism evidence="2 3">
    <name type="scientific">Clostridium kluyveri</name>
    <dbReference type="NCBI Taxonomy" id="1534"/>
    <lineage>
        <taxon>Bacteria</taxon>
        <taxon>Bacillati</taxon>
        <taxon>Bacillota</taxon>
        <taxon>Clostridia</taxon>
        <taxon>Eubacteriales</taxon>
        <taxon>Clostridiaceae</taxon>
        <taxon>Clostridium</taxon>
    </lineage>
</organism>
<dbReference type="Proteomes" id="UP000184604">
    <property type="component" value="Chromosome"/>
</dbReference>
<keyword evidence="1" id="KW-0812">Transmembrane</keyword>
<evidence type="ECO:0000256" key="1">
    <source>
        <dbReference type="SAM" id="Phobius"/>
    </source>
</evidence>
<keyword evidence="1" id="KW-0472">Membrane</keyword>
<evidence type="ECO:0000313" key="3">
    <source>
        <dbReference type="Proteomes" id="UP000184604"/>
    </source>
</evidence>
<gene>
    <name evidence="2" type="ORF">BS101_09760</name>
</gene>
<protein>
    <submittedName>
        <fullName evidence="2">Uncharacterized protein</fullName>
    </submittedName>
</protein>
<sequence length="157" mass="18310">MPLMVKFYLIGVYMKKIYILIFLLSIIICILLCLMYINRNNTTKNFLSKNIDTIYIYKLGEMKSINSTDKNTILKFKNSLNLTEINDSENNLEGNIYSIKIVNKPSSKIAYQTLIIFSNKIYITSCDSKNNVLSSKWYVSKNNIIDFFNNFYSSIKN</sequence>
<evidence type="ECO:0000313" key="2">
    <source>
        <dbReference type="EMBL" id="APM39010.1"/>
    </source>
</evidence>
<dbReference type="EMBL" id="CP018335">
    <property type="protein sequence ID" value="APM39010.1"/>
    <property type="molecule type" value="Genomic_DNA"/>
</dbReference>